<dbReference type="Proteomes" id="UP000294853">
    <property type="component" value="Chromosome"/>
</dbReference>
<dbReference type="RefSeq" id="WP_135268064.1">
    <property type="nucleotide sequence ID" value="NZ_CP038436.1"/>
</dbReference>
<dbReference type="EMBL" id="CP038436">
    <property type="protein sequence ID" value="QBX56073.1"/>
    <property type="molecule type" value="Genomic_DNA"/>
</dbReference>
<gene>
    <name evidence="1" type="ORF">EXE58_11770</name>
</gene>
<evidence type="ECO:0000313" key="1">
    <source>
        <dbReference type="EMBL" id="QBX56073.1"/>
    </source>
</evidence>
<dbReference type="KEGG" id="nsn:EXE58_11770"/>
<dbReference type="OrthoDB" id="3078601at2"/>
<protein>
    <submittedName>
        <fullName evidence="1">Uncharacterized protein</fullName>
    </submittedName>
</protein>
<sequence>MNTPLDHPVMVTESPAGAPVTDIGRIATTDLSTVVFVPTHDRTGKAGIASDVLSALGKRDDVTGKPRNTTGIAEVLPIWLNAHRTRLLVVAACQRTPVEDLLALVEMAQPTATNILFATDHGYATRLYRDLASAAPTLVDWPALPATHSAEAPITPIRTVGGWHKAEPTLPAIEYWAFYATAKRQLRPDEFAPVHDLYCSTMQRLTDWLRTLDTARQNLTVALAHDSIKTLIEEQTTFDKVTVVTRAAQAAYHQHGWFLDIDERELRNGLIRFPPSKTTPDLYDRLRAYYEPTRAGTVALYLGEATPEAIRATTVDDLAQWHNDPRHPIAGRHVPVEAAPFLRAVLLARAVEGAAPDDPAFPGNHRRVLLDLRQAAVDLDLNIGEAVLNETHSIASRRVPTSIVKLERLA</sequence>
<dbReference type="AlphaFoldDB" id="A0A4P7IHB9"/>
<keyword evidence="2" id="KW-1185">Reference proteome</keyword>
<evidence type="ECO:0000313" key="2">
    <source>
        <dbReference type="Proteomes" id="UP000294853"/>
    </source>
</evidence>
<name>A0A4P7IHB9_9ACTN</name>
<organism evidence="1 2">
    <name type="scientific">Nocardioides seonyuensis</name>
    <dbReference type="NCBI Taxonomy" id="2518371"/>
    <lineage>
        <taxon>Bacteria</taxon>
        <taxon>Bacillati</taxon>
        <taxon>Actinomycetota</taxon>
        <taxon>Actinomycetes</taxon>
        <taxon>Propionibacteriales</taxon>
        <taxon>Nocardioidaceae</taxon>
        <taxon>Nocardioides</taxon>
    </lineage>
</organism>
<accession>A0A4P7IHB9</accession>
<proteinExistence type="predicted"/>
<reference evidence="1 2" key="1">
    <citation type="submission" date="2019-03" db="EMBL/GenBank/DDBJ databases">
        <title>Three New Species of Nocardioides, Nocardioides euryhalodurans sp. nov., Nocardioides seonyuensis sp. nov. and Nocardioides eburneoflavus sp. nov. Iolated from Soil.</title>
        <authorList>
            <person name="Roh S.G."/>
            <person name="Lee C."/>
            <person name="Kim M.-K."/>
            <person name="Kim S.B."/>
        </authorList>
    </citation>
    <scope>NUCLEOTIDE SEQUENCE [LARGE SCALE GENOMIC DNA]</scope>
    <source>
        <strain evidence="1 2">MMS17-SY207-3</strain>
    </source>
</reference>